<organism evidence="2">
    <name type="scientific">Tanacetum cinerariifolium</name>
    <name type="common">Dalmatian daisy</name>
    <name type="synonym">Chrysanthemum cinerariifolium</name>
    <dbReference type="NCBI Taxonomy" id="118510"/>
    <lineage>
        <taxon>Eukaryota</taxon>
        <taxon>Viridiplantae</taxon>
        <taxon>Streptophyta</taxon>
        <taxon>Embryophyta</taxon>
        <taxon>Tracheophyta</taxon>
        <taxon>Spermatophyta</taxon>
        <taxon>Magnoliopsida</taxon>
        <taxon>eudicotyledons</taxon>
        <taxon>Gunneridae</taxon>
        <taxon>Pentapetalae</taxon>
        <taxon>asterids</taxon>
        <taxon>campanulids</taxon>
        <taxon>Asterales</taxon>
        <taxon>Asteraceae</taxon>
        <taxon>Asteroideae</taxon>
        <taxon>Anthemideae</taxon>
        <taxon>Anthemidinae</taxon>
        <taxon>Tanacetum</taxon>
    </lineage>
</organism>
<dbReference type="Gene3D" id="1.10.340.70">
    <property type="match status" value="1"/>
</dbReference>
<dbReference type="PANTHER" id="PTHR45835:SF99">
    <property type="entry name" value="CHROMO DOMAIN-CONTAINING PROTEIN-RELATED"/>
    <property type="match status" value="1"/>
</dbReference>
<keyword evidence="2" id="KW-0808">Transferase</keyword>
<feature type="non-terminal residue" evidence="2">
    <location>
        <position position="1"/>
    </location>
</feature>
<dbReference type="SUPFAM" id="SSF53098">
    <property type="entry name" value="Ribonuclease H-like"/>
    <property type="match status" value="1"/>
</dbReference>
<feature type="domain" description="Integrase zinc-binding" evidence="1">
    <location>
        <begin position="97"/>
        <end position="139"/>
    </location>
</feature>
<protein>
    <submittedName>
        <fullName evidence="2">Putative reverse transcriptase domain-containing protein</fullName>
    </submittedName>
</protein>
<dbReference type="AlphaFoldDB" id="A0A699JBH8"/>
<keyword evidence="2" id="KW-0548">Nucleotidyltransferase</keyword>
<dbReference type="EMBL" id="BKCJ010393745">
    <property type="protein sequence ID" value="GFA25726.1"/>
    <property type="molecule type" value="Genomic_DNA"/>
</dbReference>
<proteinExistence type="predicted"/>
<evidence type="ECO:0000259" key="1">
    <source>
        <dbReference type="Pfam" id="PF17921"/>
    </source>
</evidence>
<keyword evidence="2" id="KW-0695">RNA-directed DNA polymerase</keyword>
<dbReference type="GO" id="GO:0003964">
    <property type="term" value="F:RNA-directed DNA polymerase activity"/>
    <property type="evidence" value="ECO:0007669"/>
    <property type="project" value="UniProtKB-KW"/>
</dbReference>
<dbReference type="InterPro" id="IPR041588">
    <property type="entry name" value="Integrase_H2C2"/>
</dbReference>
<dbReference type="Gene3D" id="3.30.420.10">
    <property type="entry name" value="Ribonuclease H-like superfamily/Ribonuclease H"/>
    <property type="match status" value="1"/>
</dbReference>
<name>A0A699JBH8_TANCI</name>
<dbReference type="InterPro" id="IPR036397">
    <property type="entry name" value="RNaseH_sf"/>
</dbReference>
<sequence length="314" mass="36513">VDPSKIEVVKNWKAPRTPTENVVADALSRKERVKTKRVRDINMTLRSSIKDRIIKTHKEAVDESVRLHKGLDEMIEQRSDGTLCYLDRIWVPLKGDVRTLIMEKANKSKYYVHAGSDKMYYDLIDRYWWPGMKKDIAGYEGIAIDFLTKFPRTGSWHDIIWVIVDRLTNFAHFLLMREDYKMDKLARLYLNEIVARHGVPISIISDRDSRFTSRLSIPCEALSREISSSILCLLCNNESKLKNLLEFLTFEALWYVGNKMHKAFPLLGGSSYWQYKFPLPVEGVPTASRMEIQLPGVCTAMMKKLPVKENWQLH</sequence>
<gene>
    <name evidence="2" type="ORF">Tci_597698</name>
</gene>
<accession>A0A699JBH8</accession>
<evidence type="ECO:0000313" key="2">
    <source>
        <dbReference type="EMBL" id="GFA25726.1"/>
    </source>
</evidence>
<dbReference type="GO" id="GO:0003676">
    <property type="term" value="F:nucleic acid binding"/>
    <property type="evidence" value="ECO:0007669"/>
    <property type="project" value="InterPro"/>
</dbReference>
<reference evidence="2" key="1">
    <citation type="journal article" date="2019" name="Sci. Rep.">
        <title>Draft genome of Tanacetum cinerariifolium, the natural source of mosquito coil.</title>
        <authorList>
            <person name="Yamashiro T."/>
            <person name="Shiraishi A."/>
            <person name="Satake H."/>
            <person name="Nakayama K."/>
        </authorList>
    </citation>
    <scope>NUCLEOTIDE SEQUENCE</scope>
</reference>
<dbReference type="InterPro" id="IPR012337">
    <property type="entry name" value="RNaseH-like_sf"/>
</dbReference>
<feature type="non-terminal residue" evidence="2">
    <location>
        <position position="314"/>
    </location>
</feature>
<dbReference type="PANTHER" id="PTHR45835">
    <property type="entry name" value="YALI0A06105P"/>
    <property type="match status" value="1"/>
</dbReference>
<dbReference type="Pfam" id="PF17921">
    <property type="entry name" value="Integrase_H2C2"/>
    <property type="match status" value="1"/>
</dbReference>
<comment type="caution">
    <text evidence="2">The sequence shown here is derived from an EMBL/GenBank/DDBJ whole genome shotgun (WGS) entry which is preliminary data.</text>
</comment>